<reference evidence="1" key="1">
    <citation type="submission" date="2021-01" db="EMBL/GenBank/DDBJ databases">
        <title>Description of Breznakiella homolactica.</title>
        <authorList>
            <person name="Song Y."/>
            <person name="Brune A."/>
        </authorList>
    </citation>
    <scope>NUCLEOTIDE SEQUENCE</scope>
    <source>
        <strain evidence="1">RmG30</strain>
    </source>
</reference>
<evidence type="ECO:0008006" key="3">
    <source>
        <dbReference type="Google" id="ProtNLM"/>
    </source>
</evidence>
<dbReference type="Proteomes" id="UP000595917">
    <property type="component" value="Chromosome"/>
</dbReference>
<evidence type="ECO:0000313" key="2">
    <source>
        <dbReference type="Proteomes" id="UP000595917"/>
    </source>
</evidence>
<dbReference type="RefSeq" id="WP_215627161.1">
    <property type="nucleotide sequence ID" value="NZ_CP067089.2"/>
</dbReference>
<dbReference type="AlphaFoldDB" id="A0A7T8BAU3"/>
<dbReference type="EMBL" id="CP067089">
    <property type="protein sequence ID" value="QQO09857.1"/>
    <property type="molecule type" value="Genomic_DNA"/>
</dbReference>
<proteinExistence type="predicted"/>
<name>A0A7T8BAU3_9SPIR</name>
<dbReference type="InterPro" id="IPR029787">
    <property type="entry name" value="Nucleotide_cyclase"/>
</dbReference>
<evidence type="ECO:0000313" key="1">
    <source>
        <dbReference type="EMBL" id="QQO09857.1"/>
    </source>
</evidence>
<keyword evidence="2" id="KW-1185">Reference proteome</keyword>
<accession>A0A7T8BAU3</accession>
<dbReference type="KEGG" id="bhc:JFL75_02810"/>
<dbReference type="Gene3D" id="3.30.70.1230">
    <property type="entry name" value="Nucleotide cyclase"/>
    <property type="match status" value="1"/>
</dbReference>
<organism evidence="1 2">
    <name type="scientific">Breznakiella homolactica</name>
    <dbReference type="NCBI Taxonomy" id="2798577"/>
    <lineage>
        <taxon>Bacteria</taxon>
        <taxon>Pseudomonadati</taxon>
        <taxon>Spirochaetota</taxon>
        <taxon>Spirochaetia</taxon>
        <taxon>Spirochaetales</taxon>
        <taxon>Breznakiellaceae</taxon>
        <taxon>Breznakiella</taxon>
    </lineage>
</organism>
<sequence length="308" mass="35007">MKIKNITGSFCRKCLQESIPVDLMVRFAKIVSPEYDLYKRTGLNEGMAISNQDAARRVVADLIRDGQYIDFVEALIQIDAKGYMGRRYTLKGLNDVVSGVIQEGYTFDRASGQFFENQNERITDNWGRLKDGDERMMAVLRLDVVSNSSLVKQNSAKSVDKAYRDLRNIVTQSVVYRLGRLWSWEGDGALAVFLFGYKEKAAVYAGMNILHELYFYNRLDNPLNNPIKVRLAVHMGPVRYWNNTLERIKNETVKETVLIESQATPADALGVSHNVFLSIDRGIQELFSGEKSFPGGRVRNYTFGMEKA</sequence>
<gene>
    <name evidence="1" type="ORF">JFL75_02810</name>
</gene>
<protein>
    <recommendedName>
        <fullName evidence="3">Guanylate cyclase domain-containing protein</fullName>
    </recommendedName>
</protein>
<dbReference type="SUPFAM" id="SSF55073">
    <property type="entry name" value="Nucleotide cyclase"/>
    <property type="match status" value="1"/>
</dbReference>